<dbReference type="OrthoDB" id="1731532at2759"/>
<gene>
    <name evidence="2" type="ORF">F511_27366</name>
</gene>
<name>A0A2Z7DI13_9LAMI</name>
<protein>
    <submittedName>
        <fullName evidence="2">Uncharacterized protein</fullName>
    </submittedName>
</protein>
<dbReference type="EMBL" id="KQ987315">
    <property type="protein sequence ID" value="KZV57355.1"/>
    <property type="molecule type" value="Genomic_DNA"/>
</dbReference>
<sequence>MSSIKNPLAAILDSNKFTDLNYQDWLPHLNIVLVSEKLLYTIDKSPPEETPYHPSFDPFVVNFNMNKLAATLEEVVNMLVVFEGTIKKDKPVLLMGSSSSAKKGPRRKGKKCSAPAKEEKPTKKPKVKASKPPQHCVGFGEAPLYDRQEPSGGNPLSSLP</sequence>
<dbReference type="Proteomes" id="UP000250235">
    <property type="component" value="Unassembled WGS sequence"/>
</dbReference>
<proteinExistence type="predicted"/>
<organism evidence="2 3">
    <name type="scientific">Dorcoceras hygrometricum</name>
    <dbReference type="NCBI Taxonomy" id="472368"/>
    <lineage>
        <taxon>Eukaryota</taxon>
        <taxon>Viridiplantae</taxon>
        <taxon>Streptophyta</taxon>
        <taxon>Embryophyta</taxon>
        <taxon>Tracheophyta</taxon>
        <taxon>Spermatophyta</taxon>
        <taxon>Magnoliopsida</taxon>
        <taxon>eudicotyledons</taxon>
        <taxon>Gunneridae</taxon>
        <taxon>Pentapetalae</taxon>
        <taxon>asterids</taxon>
        <taxon>lamiids</taxon>
        <taxon>Lamiales</taxon>
        <taxon>Gesneriaceae</taxon>
        <taxon>Didymocarpoideae</taxon>
        <taxon>Trichosporeae</taxon>
        <taxon>Loxocarpinae</taxon>
        <taxon>Dorcoceras</taxon>
    </lineage>
</organism>
<evidence type="ECO:0000256" key="1">
    <source>
        <dbReference type="SAM" id="MobiDB-lite"/>
    </source>
</evidence>
<dbReference type="AlphaFoldDB" id="A0A2Z7DI13"/>
<accession>A0A2Z7DI13</accession>
<evidence type="ECO:0000313" key="2">
    <source>
        <dbReference type="EMBL" id="KZV57355.1"/>
    </source>
</evidence>
<feature type="region of interest" description="Disordered" evidence="1">
    <location>
        <begin position="93"/>
        <end position="160"/>
    </location>
</feature>
<reference evidence="2 3" key="1">
    <citation type="journal article" date="2015" name="Proc. Natl. Acad. Sci. U.S.A.">
        <title>The resurrection genome of Boea hygrometrica: A blueprint for survival of dehydration.</title>
        <authorList>
            <person name="Xiao L."/>
            <person name="Yang G."/>
            <person name="Zhang L."/>
            <person name="Yang X."/>
            <person name="Zhao S."/>
            <person name="Ji Z."/>
            <person name="Zhou Q."/>
            <person name="Hu M."/>
            <person name="Wang Y."/>
            <person name="Chen M."/>
            <person name="Xu Y."/>
            <person name="Jin H."/>
            <person name="Xiao X."/>
            <person name="Hu G."/>
            <person name="Bao F."/>
            <person name="Hu Y."/>
            <person name="Wan P."/>
            <person name="Li L."/>
            <person name="Deng X."/>
            <person name="Kuang T."/>
            <person name="Xiang C."/>
            <person name="Zhu J.K."/>
            <person name="Oliver M.J."/>
            <person name="He Y."/>
        </authorList>
    </citation>
    <scope>NUCLEOTIDE SEQUENCE [LARGE SCALE GENOMIC DNA]</scope>
    <source>
        <strain evidence="3">cv. XS01</strain>
    </source>
</reference>
<evidence type="ECO:0000313" key="3">
    <source>
        <dbReference type="Proteomes" id="UP000250235"/>
    </source>
</evidence>
<keyword evidence="3" id="KW-1185">Reference proteome</keyword>